<dbReference type="RefSeq" id="WP_166161817.1">
    <property type="nucleotide sequence ID" value="NZ_CP049740.1"/>
</dbReference>
<dbReference type="KEGG" id="jar:G7057_05065"/>
<evidence type="ECO:0000313" key="2">
    <source>
        <dbReference type="EMBL" id="QII81905.1"/>
    </source>
</evidence>
<dbReference type="EMBL" id="CP049740">
    <property type="protein sequence ID" value="QII81905.1"/>
    <property type="molecule type" value="Genomic_DNA"/>
</dbReference>
<proteinExistence type="predicted"/>
<accession>A0A6G7K9H8</accession>
<evidence type="ECO:0000259" key="1">
    <source>
        <dbReference type="Pfam" id="PF18848"/>
    </source>
</evidence>
<name>A0A6G7K9H8_9LACT</name>
<gene>
    <name evidence="2" type="ORF">G7057_05065</name>
</gene>
<dbReference type="Pfam" id="PF18848">
    <property type="entry name" value="baeRF_family6"/>
    <property type="match status" value="1"/>
</dbReference>
<keyword evidence="3" id="KW-1185">Reference proteome</keyword>
<dbReference type="Proteomes" id="UP000501451">
    <property type="component" value="Chromosome"/>
</dbReference>
<dbReference type="InterPro" id="IPR040628">
    <property type="entry name" value="BaeRF_family6"/>
</dbReference>
<feature type="domain" description="Bacterial archaeo-eukaryotic release factor family 6" evidence="1">
    <location>
        <begin position="126"/>
        <end position="268"/>
    </location>
</feature>
<reference evidence="2 3" key="1">
    <citation type="journal article" date="2017" name="Int. J. Syst. Evol. Microbiol.">
        <title>Jeotgalibaca porci sp. nov. and Jeotgalibaca arthritidis sp. nov., isolated from pigs, and emended description of the genus Jeotgalibaca.</title>
        <authorList>
            <person name="Zamora L."/>
            <person name="Perez-Sancho M."/>
            <person name="Dominguez L."/>
            <person name="Fernandez-Garayzabal J.F."/>
            <person name="Vela A.I."/>
        </authorList>
    </citation>
    <scope>NUCLEOTIDE SEQUENCE [LARGE SCALE GENOMIC DNA]</scope>
    <source>
        <strain evidence="2 3">CECT 9157</strain>
    </source>
</reference>
<protein>
    <recommendedName>
        <fullName evidence="1">Bacterial archaeo-eukaryotic release factor family 6 domain-containing protein</fullName>
    </recommendedName>
</protein>
<organism evidence="2 3">
    <name type="scientific">Jeotgalibaca arthritidis</name>
    <dbReference type="NCBI Taxonomy" id="1868794"/>
    <lineage>
        <taxon>Bacteria</taxon>
        <taxon>Bacillati</taxon>
        <taxon>Bacillota</taxon>
        <taxon>Bacilli</taxon>
        <taxon>Lactobacillales</taxon>
        <taxon>Carnobacteriaceae</taxon>
        <taxon>Jeotgalibaca</taxon>
    </lineage>
</organism>
<sequence>MKQLIKFPNEELLAAQGPFVTIYQSVELTLPNAEAEQVKFKNQLKKAQTQVKNECLGDDCDGLLHQLDQAPNDKKFWSIKKGSVAFFFTPKETFYYRLQTPVKDLIEFGDRPTILPIIEEFQYIENYYLLCLSNREMSLYRGALDQIERVELPDDAPTTLEIALGEELTRSQQLNAGGGGSGMIHGTNEKSDELDIDQENYYRAVDKYVFEHFSRDEQLPLVLFALTENQAVFRQLSKNSYLRDNKIEASPAQLDEKAIQKEAAKLISDLMTQRHSETIRRYEETTPQYKLGDQYQDLTSASLEGRIESLFIEKDVEIKGSIDENGRLGYEGNENFLNQLALNVLATNGKVYVLDRAKMPGLKDVAAILRY</sequence>
<evidence type="ECO:0000313" key="3">
    <source>
        <dbReference type="Proteomes" id="UP000501451"/>
    </source>
</evidence>
<dbReference type="AlphaFoldDB" id="A0A6G7K9H8"/>